<sequence>MLRTSQCKNRSPIKKTKKKNTKKLKGQIISLTKNIWNGQIKLNKKNSQFRSISYIQTCFYKSRGKSYFMKLIDYISCKRIIFYFIYFQDKYWLRNSFIKVLDNQRQFKIEKKIKIQFWVFAINTNSIIYSNDKQYDEAIKILDKALSFNTKHQLSLYSKADSLKMLGQYNEAIIWADKALQINPKDCFSLRTKGDSLRLLKDYKEALKVIDQSLSINPNHLSSLQSKGHCLQNQNNYQEALLFYEKALKIDSNHQWTKNRKDECLKALNTK</sequence>
<dbReference type="AlphaFoldDB" id="A0A8S1V454"/>
<dbReference type="PANTHER" id="PTHR44943:SF4">
    <property type="entry name" value="TPR REPEAT-CONTAINING PROTEIN MJ0798"/>
    <property type="match status" value="1"/>
</dbReference>
<dbReference type="InterPro" id="IPR019734">
    <property type="entry name" value="TPR_rpt"/>
</dbReference>
<feature type="repeat" description="TPR" evidence="3">
    <location>
        <begin position="221"/>
        <end position="254"/>
    </location>
</feature>
<accession>A0A8S1V454</accession>
<evidence type="ECO:0008006" key="7">
    <source>
        <dbReference type="Google" id="ProtNLM"/>
    </source>
</evidence>
<keyword evidence="6" id="KW-1185">Reference proteome</keyword>
<dbReference type="EMBL" id="CAJJDO010000056">
    <property type="protein sequence ID" value="CAD8172150.1"/>
    <property type="molecule type" value="Genomic_DNA"/>
</dbReference>
<evidence type="ECO:0000313" key="6">
    <source>
        <dbReference type="Proteomes" id="UP000689195"/>
    </source>
</evidence>
<keyword evidence="2 3" id="KW-0802">TPR repeat</keyword>
<evidence type="ECO:0000313" key="5">
    <source>
        <dbReference type="EMBL" id="CAD8172150.1"/>
    </source>
</evidence>
<dbReference type="InterPro" id="IPR051685">
    <property type="entry name" value="Ycf3/AcsC/BcsC/TPR_MFPF"/>
</dbReference>
<feature type="repeat" description="TPR" evidence="3">
    <location>
        <begin position="187"/>
        <end position="220"/>
    </location>
</feature>
<protein>
    <recommendedName>
        <fullName evidence="7">Tetratricopeptide repeat protein</fullName>
    </recommendedName>
</protein>
<evidence type="ECO:0000256" key="2">
    <source>
        <dbReference type="ARBA" id="ARBA00022803"/>
    </source>
</evidence>
<evidence type="ECO:0000256" key="4">
    <source>
        <dbReference type="SAM" id="MobiDB-lite"/>
    </source>
</evidence>
<gene>
    <name evidence="5" type="ORF">PPENT_87.1.T0560113</name>
</gene>
<dbReference type="Proteomes" id="UP000689195">
    <property type="component" value="Unassembled WGS sequence"/>
</dbReference>
<name>A0A8S1V454_9CILI</name>
<dbReference type="Pfam" id="PF12895">
    <property type="entry name" value="ANAPC3"/>
    <property type="match status" value="1"/>
</dbReference>
<dbReference type="Pfam" id="PF13181">
    <property type="entry name" value="TPR_8"/>
    <property type="match status" value="1"/>
</dbReference>
<feature type="compositionally biased region" description="Basic residues" evidence="4">
    <location>
        <begin position="11"/>
        <end position="20"/>
    </location>
</feature>
<dbReference type="PANTHER" id="PTHR44943">
    <property type="entry name" value="CELLULOSE SYNTHASE OPERON PROTEIN C"/>
    <property type="match status" value="1"/>
</dbReference>
<comment type="caution">
    <text evidence="5">The sequence shown here is derived from an EMBL/GenBank/DDBJ whole genome shotgun (WGS) entry which is preliminary data.</text>
</comment>
<dbReference type="SMART" id="SM00028">
    <property type="entry name" value="TPR"/>
    <property type="match status" value="4"/>
</dbReference>
<dbReference type="OrthoDB" id="311088at2759"/>
<feature type="region of interest" description="Disordered" evidence="4">
    <location>
        <begin position="1"/>
        <end position="20"/>
    </location>
</feature>
<dbReference type="PROSITE" id="PS50005">
    <property type="entry name" value="TPR"/>
    <property type="match status" value="2"/>
</dbReference>
<evidence type="ECO:0000256" key="1">
    <source>
        <dbReference type="ARBA" id="ARBA00022737"/>
    </source>
</evidence>
<reference evidence="5" key="1">
    <citation type="submission" date="2021-01" db="EMBL/GenBank/DDBJ databases">
        <authorList>
            <consortium name="Genoscope - CEA"/>
            <person name="William W."/>
        </authorList>
    </citation>
    <scope>NUCLEOTIDE SEQUENCE</scope>
</reference>
<organism evidence="5 6">
    <name type="scientific">Paramecium pentaurelia</name>
    <dbReference type="NCBI Taxonomy" id="43138"/>
    <lineage>
        <taxon>Eukaryota</taxon>
        <taxon>Sar</taxon>
        <taxon>Alveolata</taxon>
        <taxon>Ciliophora</taxon>
        <taxon>Intramacronucleata</taxon>
        <taxon>Oligohymenophorea</taxon>
        <taxon>Peniculida</taxon>
        <taxon>Parameciidae</taxon>
        <taxon>Paramecium</taxon>
    </lineage>
</organism>
<evidence type="ECO:0000256" key="3">
    <source>
        <dbReference type="PROSITE-ProRule" id="PRU00339"/>
    </source>
</evidence>
<proteinExistence type="predicted"/>
<keyword evidence="1" id="KW-0677">Repeat</keyword>